<dbReference type="PROSITE" id="PS51892">
    <property type="entry name" value="SUBTILASE"/>
    <property type="match status" value="1"/>
</dbReference>
<keyword evidence="2 5" id="KW-0645">Protease</keyword>
<dbReference type="GO" id="GO:0004252">
    <property type="term" value="F:serine-type endopeptidase activity"/>
    <property type="evidence" value="ECO:0007669"/>
    <property type="project" value="UniProtKB-UniRule"/>
</dbReference>
<organism evidence="8 9">
    <name type="scientific">Fusarium napiforme</name>
    <dbReference type="NCBI Taxonomy" id="42672"/>
    <lineage>
        <taxon>Eukaryota</taxon>
        <taxon>Fungi</taxon>
        <taxon>Dikarya</taxon>
        <taxon>Ascomycota</taxon>
        <taxon>Pezizomycotina</taxon>
        <taxon>Sordariomycetes</taxon>
        <taxon>Hypocreomycetidae</taxon>
        <taxon>Hypocreales</taxon>
        <taxon>Nectriaceae</taxon>
        <taxon>Fusarium</taxon>
        <taxon>Fusarium fujikuroi species complex</taxon>
    </lineage>
</organism>
<evidence type="ECO:0000256" key="2">
    <source>
        <dbReference type="ARBA" id="ARBA00022670"/>
    </source>
</evidence>
<dbReference type="PANTHER" id="PTHR43806:SF58">
    <property type="entry name" value="ALKALINE PROTEASE 1-RELATED"/>
    <property type="match status" value="1"/>
</dbReference>
<evidence type="ECO:0000256" key="6">
    <source>
        <dbReference type="SAM" id="SignalP"/>
    </source>
</evidence>
<dbReference type="InterPro" id="IPR050131">
    <property type="entry name" value="Peptidase_S8_subtilisin-like"/>
</dbReference>
<feature type="active site" description="Charge relay system" evidence="5">
    <location>
        <position position="547"/>
    </location>
</feature>
<dbReference type="Pfam" id="PF00082">
    <property type="entry name" value="Peptidase_S8"/>
    <property type="match status" value="1"/>
</dbReference>
<reference evidence="8 9" key="1">
    <citation type="submission" date="2020-05" db="EMBL/GenBank/DDBJ databases">
        <title>Identification and distribution of gene clusters putatively required for synthesis of sphingolipid metabolism inhibitors in phylogenetically diverse species of the filamentous fungus Fusarium.</title>
        <authorList>
            <person name="Kim H.-S."/>
            <person name="Busman M."/>
            <person name="Brown D.W."/>
            <person name="Divon H."/>
            <person name="Uhlig S."/>
            <person name="Proctor R.H."/>
        </authorList>
    </citation>
    <scope>NUCLEOTIDE SEQUENCE [LARGE SCALE GENOMIC DNA]</scope>
    <source>
        <strain evidence="8 9">NRRL 25196</strain>
    </source>
</reference>
<name>A0A8H5N4F7_9HYPO</name>
<evidence type="ECO:0000313" key="8">
    <source>
        <dbReference type="EMBL" id="KAF5551438.1"/>
    </source>
</evidence>
<dbReference type="PANTHER" id="PTHR43806">
    <property type="entry name" value="PEPTIDASE S8"/>
    <property type="match status" value="1"/>
</dbReference>
<keyword evidence="9" id="KW-1185">Reference proteome</keyword>
<dbReference type="InterPro" id="IPR022398">
    <property type="entry name" value="Peptidase_S8_His-AS"/>
</dbReference>
<comment type="similarity">
    <text evidence="1 5">Belongs to the peptidase S8 family.</text>
</comment>
<proteinExistence type="inferred from homology"/>
<evidence type="ECO:0000313" key="9">
    <source>
        <dbReference type="Proteomes" id="UP000574317"/>
    </source>
</evidence>
<evidence type="ECO:0000256" key="4">
    <source>
        <dbReference type="ARBA" id="ARBA00022825"/>
    </source>
</evidence>
<dbReference type="GO" id="GO:0006508">
    <property type="term" value="P:proteolysis"/>
    <property type="evidence" value="ECO:0007669"/>
    <property type="project" value="UniProtKB-KW"/>
</dbReference>
<keyword evidence="3 5" id="KW-0378">Hydrolase</keyword>
<feature type="chain" id="PRO_5034856832" evidence="6">
    <location>
        <begin position="22"/>
        <end position="608"/>
    </location>
</feature>
<comment type="caution">
    <text evidence="8">The sequence shown here is derived from an EMBL/GenBank/DDBJ whole genome shotgun (WGS) entry which is preliminary data.</text>
</comment>
<dbReference type="Proteomes" id="UP000574317">
    <property type="component" value="Unassembled WGS sequence"/>
</dbReference>
<feature type="active site" description="Charge relay system" evidence="5">
    <location>
        <position position="344"/>
    </location>
</feature>
<feature type="active site" description="Charge relay system" evidence="5">
    <location>
        <position position="378"/>
    </location>
</feature>
<evidence type="ECO:0000259" key="7">
    <source>
        <dbReference type="Pfam" id="PF00082"/>
    </source>
</evidence>
<dbReference type="PRINTS" id="PR00723">
    <property type="entry name" value="SUBTILISIN"/>
</dbReference>
<dbReference type="EMBL" id="JAAOAO010000274">
    <property type="protein sequence ID" value="KAF5551438.1"/>
    <property type="molecule type" value="Genomic_DNA"/>
</dbReference>
<dbReference type="InterPro" id="IPR000209">
    <property type="entry name" value="Peptidase_S8/S53_dom"/>
</dbReference>
<dbReference type="PROSITE" id="PS00137">
    <property type="entry name" value="SUBTILASE_HIS"/>
    <property type="match status" value="1"/>
</dbReference>
<dbReference type="AlphaFoldDB" id="A0A8H5N4F7"/>
<feature type="domain" description="Peptidase S8/S53" evidence="7">
    <location>
        <begin position="335"/>
        <end position="563"/>
    </location>
</feature>
<dbReference type="InterPro" id="IPR015500">
    <property type="entry name" value="Peptidase_S8_subtilisin-rel"/>
</dbReference>
<evidence type="ECO:0000256" key="5">
    <source>
        <dbReference type="PROSITE-ProRule" id="PRU01240"/>
    </source>
</evidence>
<evidence type="ECO:0000256" key="3">
    <source>
        <dbReference type="ARBA" id="ARBA00022801"/>
    </source>
</evidence>
<evidence type="ECO:0000256" key="1">
    <source>
        <dbReference type="ARBA" id="ARBA00011073"/>
    </source>
</evidence>
<protein>
    <submittedName>
        <fullName evidence="8">Subtilisin-like protease 2</fullName>
    </submittedName>
</protein>
<dbReference type="SUPFAM" id="SSF52743">
    <property type="entry name" value="Subtilisin-like"/>
    <property type="match status" value="1"/>
</dbReference>
<feature type="signal peptide" evidence="6">
    <location>
        <begin position="1"/>
        <end position="21"/>
    </location>
</feature>
<sequence>MHPLRLFIAALAPATLIKGLATRGNHGLDYGSAPNRTIVSHVHVKRDVPLTARDVEEADQHGVDLNKMYKHSILRRFDGSDYTVWVHNSFDPNVKDHEKRANDTAALGKRWQGDGTTKHRMPNRFRLANRTDTCDKSDWVRRTDKHSAFSNGADAIVEWTYHNKGAWRLAPEDAFYSTDLLISGTNTGSNMRFSVRKEAGRVVILGTKDLRDVTNGAIHRFTRKIKGNDELAVRDTILEPSSDSSIIEGRAPSGSANYLIYPKANAVKKDVEAERKPVNKIGSIAPDAPLKTKTKSSGISKRALKTDKKAQPELQMFSTAAGKKPSGYTLYEKAGQGVTMYALDEGFNLKHKEFTSSPGRKRWIFSKGASGENDPDGHGSCCASKALGNTVGVAPKADLVAVKLQLTSWSLLKAWQAVVLDVKQNRLQGKAVVSNSKASIGWTVDRNEKWFRDALETLLKNLEALDVVVVSSSGNFGSHIDVSTYPSLFAYRTPIIVTGAVDNKGNLAPFSQGGPVVTTTAPGVAVKCAAMSGTSAYQAGEESTETSFSTPAVAGLAAYFLSLDSLRPRLQVPGSVARNVKALIQEHHYARVSGGPKVAWNAQTLLRN</sequence>
<dbReference type="InterPro" id="IPR036852">
    <property type="entry name" value="Peptidase_S8/S53_dom_sf"/>
</dbReference>
<dbReference type="Gene3D" id="3.40.50.200">
    <property type="entry name" value="Peptidase S8/S53 domain"/>
    <property type="match status" value="1"/>
</dbReference>
<gene>
    <name evidence="8" type="ORF">FNAPI_7450</name>
</gene>
<accession>A0A8H5N4F7</accession>
<keyword evidence="6" id="KW-0732">Signal</keyword>
<keyword evidence="4 5" id="KW-0720">Serine protease</keyword>